<dbReference type="Proteomes" id="UP000054359">
    <property type="component" value="Unassembled WGS sequence"/>
</dbReference>
<proteinExistence type="predicted"/>
<dbReference type="PROSITE" id="PS50006">
    <property type="entry name" value="FHA_DOMAIN"/>
    <property type="match status" value="1"/>
</dbReference>
<evidence type="ECO:0000313" key="3">
    <source>
        <dbReference type="EMBL" id="KFM81766.1"/>
    </source>
</evidence>
<dbReference type="SMART" id="SM00240">
    <property type="entry name" value="FHA"/>
    <property type="match status" value="1"/>
</dbReference>
<evidence type="ECO:0000313" key="4">
    <source>
        <dbReference type="Proteomes" id="UP000054359"/>
    </source>
</evidence>
<dbReference type="EMBL" id="KK122028">
    <property type="protein sequence ID" value="KFM81766.1"/>
    <property type="molecule type" value="Genomic_DNA"/>
</dbReference>
<gene>
    <name evidence="3" type="ORF">X975_08590</name>
</gene>
<dbReference type="InterPro" id="IPR008984">
    <property type="entry name" value="SMAD_FHA_dom_sf"/>
</dbReference>
<dbReference type="AlphaFoldDB" id="A0A087UWM7"/>
<protein>
    <recommendedName>
        <fullName evidence="2">FHA domain-containing protein</fullName>
    </recommendedName>
</protein>
<feature type="non-terminal residue" evidence="3">
    <location>
        <position position="397"/>
    </location>
</feature>
<evidence type="ECO:0000259" key="2">
    <source>
        <dbReference type="PROSITE" id="PS50006"/>
    </source>
</evidence>
<dbReference type="Gene3D" id="2.60.200.20">
    <property type="match status" value="1"/>
</dbReference>
<keyword evidence="4" id="KW-1185">Reference proteome</keyword>
<organism evidence="3 4">
    <name type="scientific">Stegodyphus mimosarum</name>
    <name type="common">African social velvet spider</name>
    <dbReference type="NCBI Taxonomy" id="407821"/>
    <lineage>
        <taxon>Eukaryota</taxon>
        <taxon>Metazoa</taxon>
        <taxon>Ecdysozoa</taxon>
        <taxon>Arthropoda</taxon>
        <taxon>Chelicerata</taxon>
        <taxon>Arachnida</taxon>
        <taxon>Araneae</taxon>
        <taxon>Araneomorphae</taxon>
        <taxon>Entelegynae</taxon>
        <taxon>Eresoidea</taxon>
        <taxon>Eresidae</taxon>
        <taxon>Stegodyphus</taxon>
    </lineage>
</organism>
<evidence type="ECO:0000256" key="1">
    <source>
        <dbReference type="SAM" id="MobiDB-lite"/>
    </source>
</evidence>
<dbReference type="SUPFAM" id="SSF49879">
    <property type="entry name" value="SMAD/FHA domain"/>
    <property type="match status" value="1"/>
</dbReference>
<accession>A0A087UWM7</accession>
<dbReference type="InterPro" id="IPR000253">
    <property type="entry name" value="FHA_dom"/>
</dbReference>
<feature type="compositionally biased region" description="Polar residues" evidence="1">
    <location>
        <begin position="209"/>
        <end position="239"/>
    </location>
</feature>
<reference evidence="3 4" key="1">
    <citation type="submission" date="2013-11" db="EMBL/GenBank/DDBJ databases">
        <title>Genome sequencing of Stegodyphus mimosarum.</title>
        <authorList>
            <person name="Bechsgaard J."/>
        </authorList>
    </citation>
    <scope>NUCLEOTIDE SEQUENCE [LARGE SCALE GENOMIC DNA]</scope>
</reference>
<feature type="region of interest" description="Disordered" evidence="1">
    <location>
        <begin position="150"/>
        <end position="239"/>
    </location>
</feature>
<name>A0A087UWM7_STEMI</name>
<feature type="domain" description="FHA" evidence="2">
    <location>
        <begin position="24"/>
        <end position="72"/>
    </location>
</feature>
<dbReference type="CDD" id="cd00060">
    <property type="entry name" value="FHA"/>
    <property type="match status" value="1"/>
</dbReference>
<sequence length="397" mass="44193">MEYLKELGCKNRQPEEIYLEGDNFIIGKSSFDFLAEYAKVSDRHALLRKKNDMWYVRDLTSAHGVYVNSKRIYTETPLEKDNIIGFGGFKLGSGGFICQIKVRAKNSRKKRPVIDSEESKCKNLNISVQNSACGIGQQCASVRTKSFQKELNSSDSSSSPTFSKASRLFKGKSSQNGKKRCRRPRISSSDSSDVGYQTADRFNDKNNSQEKNAPQKFKNSTNRNTNLTHTSSSSECSAQTIVKEISRKESPETVEKIKGFIHGSSPPGQNESENFSCAMNKDDSTSVFRSDNNSGSDSSVSCHSFVMYPSKSVIERKRDCTVSSEDSSATESAASDVYISEKTVPLDGNMLESVKRIETGRVQMISKNEKECKSLGKTLLIDPKPMQLSSKQYEKNA</sequence>
<dbReference type="Pfam" id="PF00498">
    <property type="entry name" value="FHA"/>
    <property type="match status" value="1"/>
</dbReference>
<feature type="compositionally biased region" description="Low complexity" evidence="1">
    <location>
        <begin position="153"/>
        <end position="166"/>
    </location>
</feature>